<protein>
    <submittedName>
        <fullName evidence="9">Uncharacterized protein involved in exopolysaccharide biosynthesis</fullName>
    </submittedName>
</protein>
<evidence type="ECO:0000259" key="7">
    <source>
        <dbReference type="Pfam" id="PF02706"/>
    </source>
</evidence>
<feature type="transmembrane region" description="Helical" evidence="6">
    <location>
        <begin position="441"/>
        <end position="460"/>
    </location>
</feature>
<keyword evidence="3 6" id="KW-0812">Transmembrane</keyword>
<keyword evidence="2" id="KW-1003">Cell membrane</keyword>
<feature type="domain" description="Tyrosine-protein kinase G-rich" evidence="8">
    <location>
        <begin position="400"/>
        <end position="462"/>
    </location>
</feature>
<proteinExistence type="predicted"/>
<dbReference type="Proteomes" id="UP000199322">
    <property type="component" value="Unassembled WGS sequence"/>
</dbReference>
<dbReference type="GO" id="GO:0005886">
    <property type="term" value="C:plasma membrane"/>
    <property type="evidence" value="ECO:0007669"/>
    <property type="project" value="UniProtKB-SubCell"/>
</dbReference>
<dbReference type="InterPro" id="IPR003856">
    <property type="entry name" value="LPS_length_determ_N"/>
</dbReference>
<dbReference type="RefSeq" id="WP_091405092.1">
    <property type="nucleotide sequence ID" value="NZ_FMYV01000008.1"/>
</dbReference>
<dbReference type="Pfam" id="PF13807">
    <property type="entry name" value="GNVR"/>
    <property type="match status" value="1"/>
</dbReference>
<accession>A0A1G6PK98</accession>
<keyword evidence="5 6" id="KW-0472">Membrane</keyword>
<evidence type="ECO:0000256" key="1">
    <source>
        <dbReference type="ARBA" id="ARBA00004651"/>
    </source>
</evidence>
<keyword evidence="4 6" id="KW-1133">Transmembrane helix</keyword>
<dbReference type="PANTHER" id="PTHR32309:SF13">
    <property type="entry name" value="FERRIC ENTEROBACTIN TRANSPORT PROTEIN FEPE"/>
    <property type="match status" value="1"/>
</dbReference>
<name>A0A1G6PK98_9BACT</name>
<evidence type="ECO:0000256" key="2">
    <source>
        <dbReference type="ARBA" id="ARBA00022475"/>
    </source>
</evidence>
<dbReference type="Pfam" id="PF02706">
    <property type="entry name" value="Wzz"/>
    <property type="match status" value="1"/>
</dbReference>
<evidence type="ECO:0000256" key="4">
    <source>
        <dbReference type="ARBA" id="ARBA00022989"/>
    </source>
</evidence>
<evidence type="ECO:0000313" key="10">
    <source>
        <dbReference type="Proteomes" id="UP000199322"/>
    </source>
</evidence>
<comment type="subcellular location">
    <subcellularLocation>
        <location evidence="1">Cell membrane</location>
        <topology evidence="1">Multi-pass membrane protein</topology>
    </subcellularLocation>
</comment>
<dbReference type="AlphaFoldDB" id="A0A1G6PK98"/>
<dbReference type="InterPro" id="IPR032807">
    <property type="entry name" value="GNVR"/>
</dbReference>
<dbReference type="PANTHER" id="PTHR32309">
    <property type="entry name" value="TYROSINE-PROTEIN KINASE"/>
    <property type="match status" value="1"/>
</dbReference>
<evidence type="ECO:0000256" key="3">
    <source>
        <dbReference type="ARBA" id="ARBA00022692"/>
    </source>
</evidence>
<evidence type="ECO:0000259" key="8">
    <source>
        <dbReference type="Pfam" id="PF13807"/>
    </source>
</evidence>
<evidence type="ECO:0000256" key="5">
    <source>
        <dbReference type="ARBA" id="ARBA00023136"/>
    </source>
</evidence>
<dbReference type="EMBL" id="FMYV01000008">
    <property type="protein sequence ID" value="SDC80411.1"/>
    <property type="molecule type" value="Genomic_DNA"/>
</dbReference>
<feature type="transmembrane region" description="Helical" evidence="6">
    <location>
        <begin position="21"/>
        <end position="43"/>
    </location>
</feature>
<dbReference type="STRING" id="28234.SAMN04488588_1835"/>
<gene>
    <name evidence="9" type="ORF">SAMN04488588_1835</name>
</gene>
<sequence length="612" mass="71088">MENQEMELTFSDIIRIFKRRKWLFVGIFITTVLITLVYLFFFATPTYKAEQIVEYKKSSGSSISFGDASGLAALAGLSSSTGDTGLDNEIQKMKSDAVLGKVVDELNLVQKAEENKNWLAKIRGIEYTKRGFIKSIKDKITIETVENTSMLSISYESSDPTQAASIVSLTYDYYTQFVKENYFKDTEKYLTQLQNVFDDVSRQYDQVNKELLDFQTKNKITTSTEQTDPMIQYYADTYMQKIQLESQKANLEIKKETIEKNLFEMDPQMKEFILLNSSNSNITTIKNQIIQNQIKLETLKLNQPNSPQIRELSSTIQVQQQQLQEEMQNILSSDMNFLATIDREKFNEYIQTKTQLELFDITEQVTNRMLELVDQEIASRSPIMYKYFLLQKEQKILEVKYNTILNTLEQENLKKSLYESNFNIITASYVPENPIAPNKKLILAIGGVLGIFLGILGVFVKESSDNKIKDIHEFETLFKIPETTIKSEKDLEKIVNIIYETQNKKIGIIETQNNLNNHSKKVHSIIKTIDPEIEFTDTTENKPYAEKIKQFEEDKQKEKFIVRFNSIESSEYLLYKNLIQKNIVLIKEKDTEIETIEKINKTIKNPIYVYIK</sequence>
<organism evidence="9 10">
    <name type="scientific">Geotoga petraea</name>
    <dbReference type="NCBI Taxonomy" id="28234"/>
    <lineage>
        <taxon>Bacteria</taxon>
        <taxon>Thermotogati</taxon>
        <taxon>Thermotogota</taxon>
        <taxon>Thermotogae</taxon>
        <taxon>Petrotogales</taxon>
        <taxon>Petrotogaceae</taxon>
        <taxon>Geotoga</taxon>
    </lineage>
</organism>
<keyword evidence="10" id="KW-1185">Reference proteome</keyword>
<evidence type="ECO:0000313" key="9">
    <source>
        <dbReference type="EMBL" id="SDC80411.1"/>
    </source>
</evidence>
<feature type="domain" description="Polysaccharide chain length determinant N-terminal" evidence="7">
    <location>
        <begin position="7"/>
        <end position="106"/>
    </location>
</feature>
<evidence type="ECO:0000256" key="6">
    <source>
        <dbReference type="SAM" id="Phobius"/>
    </source>
</evidence>
<dbReference type="GO" id="GO:0004713">
    <property type="term" value="F:protein tyrosine kinase activity"/>
    <property type="evidence" value="ECO:0007669"/>
    <property type="project" value="TreeGrafter"/>
</dbReference>
<reference evidence="9 10" key="1">
    <citation type="submission" date="2016-10" db="EMBL/GenBank/DDBJ databases">
        <authorList>
            <person name="de Groot N.N."/>
        </authorList>
    </citation>
    <scope>NUCLEOTIDE SEQUENCE [LARGE SCALE GENOMIC DNA]</scope>
    <source>
        <strain evidence="9 10">WG14</strain>
    </source>
</reference>
<dbReference type="InterPro" id="IPR050445">
    <property type="entry name" value="Bact_polysacc_biosynth/exp"/>
</dbReference>